<dbReference type="PANTHER" id="PTHR43331:SF1">
    <property type="entry name" value="HOMOSERINE DEHYDROGENASE"/>
    <property type="match status" value="1"/>
</dbReference>
<dbReference type="NCBIfam" id="NF004976">
    <property type="entry name" value="PRK06349.1"/>
    <property type="match status" value="1"/>
</dbReference>
<evidence type="ECO:0000256" key="6">
    <source>
        <dbReference type="ARBA" id="ARBA00022605"/>
    </source>
</evidence>
<dbReference type="BRENDA" id="1.1.1.3">
    <property type="organism ID" value="674"/>
</dbReference>
<dbReference type="FunFam" id="3.30.360.10:FF:000005">
    <property type="entry name" value="Homoserine dehydrogenase"/>
    <property type="match status" value="1"/>
</dbReference>
<comment type="pathway">
    <text evidence="1 12">Amino-acid biosynthesis; L-threonine biosynthesis; L-threonine from L-aspartate: step 3/5.</text>
</comment>
<dbReference type="Gene3D" id="3.30.360.10">
    <property type="entry name" value="Dihydrodipicolinate Reductase, domain 2"/>
    <property type="match status" value="1"/>
</dbReference>
<dbReference type="KEGG" id="bmet:BMMGA3_03055"/>
<dbReference type="SUPFAM" id="SSF55347">
    <property type="entry name" value="Glyceraldehyde-3-phosphate dehydrogenase-like, C-terminal domain"/>
    <property type="match status" value="1"/>
</dbReference>
<evidence type="ECO:0000256" key="11">
    <source>
        <dbReference type="ARBA" id="ARBA00048841"/>
    </source>
</evidence>
<keyword evidence="10 12" id="KW-0486">Methionine biosynthesis</keyword>
<dbReference type="Proteomes" id="UP000027602">
    <property type="component" value="Chromosome"/>
</dbReference>
<dbReference type="OrthoDB" id="9808167at2"/>
<dbReference type="Pfam" id="PF00742">
    <property type="entry name" value="Homoserine_dh"/>
    <property type="match status" value="1"/>
</dbReference>
<dbReference type="Gene3D" id="3.40.50.720">
    <property type="entry name" value="NAD(P)-binding Rossmann-like Domain"/>
    <property type="match status" value="1"/>
</dbReference>
<dbReference type="GO" id="GO:0050661">
    <property type="term" value="F:NADP binding"/>
    <property type="evidence" value="ECO:0007669"/>
    <property type="project" value="InterPro"/>
</dbReference>
<evidence type="ECO:0000256" key="13">
    <source>
        <dbReference type="RuleBase" id="RU004171"/>
    </source>
</evidence>
<comment type="pathway">
    <text evidence="2 12">Amino-acid biosynthesis; L-methionine biosynthesis via de novo pathway; L-homoserine from L-aspartate: step 3/3.</text>
</comment>
<feature type="domain" description="Aspartate/homoserine dehydrogenase NAD-binding" evidence="15">
    <location>
        <begin position="10"/>
        <end position="127"/>
    </location>
</feature>
<evidence type="ECO:0000256" key="2">
    <source>
        <dbReference type="ARBA" id="ARBA00005062"/>
    </source>
</evidence>
<accession>D8WXQ2</accession>
<dbReference type="UniPathway" id="UPA00050">
    <property type="reaction ID" value="UER00063"/>
</dbReference>
<dbReference type="AlphaFoldDB" id="D8WXQ2"/>
<reference evidence="17 18" key="2">
    <citation type="journal article" date="2015" name="BMC Genomics">
        <title>Transcriptome analysis of thermophilic methylotrophic Bacillus methanolicus MGA3 using RNA-sequencing provides detailed insights into its previously uncharted transcriptional landscape.</title>
        <authorList>
            <person name="Irla M."/>
            <person name="Neshat A."/>
            <person name="Brautaset T."/>
            <person name="Ruckert C."/>
            <person name="Kalinowski J."/>
            <person name="Wendisch V.F."/>
        </authorList>
    </citation>
    <scope>NUCLEOTIDE SEQUENCE [LARGE SCALE GENOMIC DNA]</scope>
    <source>
        <strain evidence="17">MGA3</strain>
        <strain evidence="18">MGA3 / ATCC 53907</strain>
    </source>
</reference>
<comment type="similarity">
    <text evidence="3 13">Belongs to the homoserine dehydrogenase family.</text>
</comment>
<keyword evidence="9" id="KW-0915">Sodium</keyword>
<evidence type="ECO:0000256" key="4">
    <source>
        <dbReference type="ARBA" id="ARBA00013213"/>
    </source>
</evidence>
<evidence type="ECO:0000313" key="16">
    <source>
        <dbReference type="EMBL" id="ADI80342.1"/>
    </source>
</evidence>
<dbReference type="EMBL" id="CP007739">
    <property type="protein sequence ID" value="AIE59071.1"/>
    <property type="molecule type" value="Genomic_DNA"/>
</dbReference>
<dbReference type="GO" id="GO:0009088">
    <property type="term" value="P:threonine biosynthetic process"/>
    <property type="evidence" value="ECO:0007669"/>
    <property type="project" value="UniProtKB-UniPathway"/>
</dbReference>
<dbReference type="Pfam" id="PF03447">
    <property type="entry name" value="NAD_binding_3"/>
    <property type="match status" value="1"/>
</dbReference>
<gene>
    <name evidence="16" type="primary">hom2</name>
    <name evidence="17" type="ORF">BMMGA3_03055</name>
</gene>
<evidence type="ECO:0000256" key="8">
    <source>
        <dbReference type="ARBA" id="ARBA00023002"/>
    </source>
</evidence>
<evidence type="ECO:0000256" key="5">
    <source>
        <dbReference type="ARBA" id="ARBA00013376"/>
    </source>
</evidence>
<evidence type="ECO:0000313" key="18">
    <source>
        <dbReference type="Proteomes" id="UP000027602"/>
    </source>
</evidence>
<protein>
    <recommendedName>
        <fullName evidence="5 12">Homoserine dehydrogenase</fullName>
        <ecNumber evidence="4 12">1.1.1.3</ecNumber>
    </recommendedName>
</protein>
<dbReference type="InterPro" id="IPR036291">
    <property type="entry name" value="NAD(P)-bd_dom_sf"/>
</dbReference>
<keyword evidence="6 12" id="KW-0028">Amino-acid biosynthesis</keyword>
<dbReference type="HOGENOM" id="CLU_009116_1_0_9"/>
<dbReference type="SUPFAM" id="SSF51735">
    <property type="entry name" value="NAD(P)-binding Rossmann-fold domains"/>
    <property type="match status" value="1"/>
</dbReference>
<reference evidence="16" key="1">
    <citation type="journal article" date="2010" name="Appl. Microbiol. Biotechnol.">
        <title>Bacillus methanolicus pyruvate carboxylase and homoserine dehydrogenase I and II and their roles for L-lysine production from methanol at 50 degrees C.</title>
        <authorList>
            <person name="Brautaset T."/>
            <person name="Jakobsen O.M."/>
            <person name="Degnes K.F."/>
            <person name="Netzer R."/>
            <person name="Naerdal I."/>
            <person name="Krog A."/>
            <person name="Dillingham R."/>
            <person name="Flickinger M.C."/>
            <person name="Ellingsen T.E."/>
        </authorList>
    </citation>
    <scope>NUCLEOTIDE SEQUENCE</scope>
    <source>
        <strain evidence="16">MGA3</strain>
    </source>
</reference>
<feature type="domain" description="Homoserine dehydrogenase catalytic" evidence="14">
    <location>
        <begin position="136"/>
        <end position="314"/>
    </location>
</feature>
<evidence type="ECO:0000256" key="12">
    <source>
        <dbReference type="RuleBase" id="RU000579"/>
    </source>
</evidence>
<dbReference type="InterPro" id="IPR001342">
    <property type="entry name" value="HDH_cat"/>
</dbReference>
<dbReference type="InterPro" id="IPR019811">
    <property type="entry name" value="HDH_CS"/>
</dbReference>
<dbReference type="UniPathway" id="UPA00051">
    <property type="reaction ID" value="UER00465"/>
</dbReference>
<dbReference type="PANTHER" id="PTHR43331">
    <property type="entry name" value="HOMOSERINE DEHYDROGENASE"/>
    <property type="match status" value="1"/>
</dbReference>
<evidence type="ECO:0000313" key="17">
    <source>
        <dbReference type="EMBL" id="AIE59071.1"/>
    </source>
</evidence>
<dbReference type="EMBL" id="GU377285">
    <property type="protein sequence ID" value="ADI80342.1"/>
    <property type="molecule type" value="Genomic_DNA"/>
</dbReference>
<dbReference type="PROSITE" id="PS01042">
    <property type="entry name" value="HOMOSER_DHGENASE"/>
    <property type="match status" value="1"/>
</dbReference>
<evidence type="ECO:0000256" key="7">
    <source>
        <dbReference type="ARBA" id="ARBA00022697"/>
    </source>
</evidence>
<evidence type="ECO:0000256" key="9">
    <source>
        <dbReference type="ARBA" id="ARBA00023053"/>
    </source>
</evidence>
<dbReference type="GO" id="GO:0009086">
    <property type="term" value="P:methionine biosynthetic process"/>
    <property type="evidence" value="ECO:0007669"/>
    <property type="project" value="UniProtKB-KW"/>
</dbReference>
<keyword evidence="8 12" id="KW-0560">Oxidoreductase</keyword>
<sequence length="413" mass="45211">MSTIHIALLGYGTVGKGVYQTIKTHQKRFKAILGKEVKIEAVLVKNLEKHQLPDPDVILTNKFEDIISLPKLDVVIDAIVGKQPGFSYLSQAIKRGCHIITANKQMFAHYGRELLSLAEKHGVSVGFEATVAGGIPVIQTLRKLLSVNHIKKVHGILNGTSNFILTKMREEGCSFSDALSLAQEKGYAEADPTNDVEGFDAFYKAMILSEVVYGKQPDWEKVRKQGISSITLEQIELFSKFGLRFKHVASLEKTTKGIHCSVKPVLVSSSHPLFHVEDVQNAVSIDADIVGNISLQGPGAGMFPTASAIVEDLIQLETERARPDEGADHASFAHEPLLTWVLYGEVKNLEIPESIEIIGKINAKALLVLAKEESIENLSNKIKGITVYQLLGDFTFSGTEESRFPSAHSITGS</sequence>
<comment type="catalytic activity">
    <reaction evidence="11">
        <text>L-homoserine + NADP(+) = L-aspartate 4-semialdehyde + NADPH + H(+)</text>
        <dbReference type="Rhea" id="RHEA:15761"/>
        <dbReference type="ChEBI" id="CHEBI:15378"/>
        <dbReference type="ChEBI" id="CHEBI:57476"/>
        <dbReference type="ChEBI" id="CHEBI:57783"/>
        <dbReference type="ChEBI" id="CHEBI:58349"/>
        <dbReference type="ChEBI" id="CHEBI:537519"/>
        <dbReference type="EC" id="1.1.1.3"/>
    </reaction>
    <physiologicalReaction direction="right-to-left" evidence="11">
        <dbReference type="Rhea" id="RHEA:15763"/>
    </physiologicalReaction>
</comment>
<name>D8WXQ2_BACMM</name>
<evidence type="ECO:0000256" key="10">
    <source>
        <dbReference type="ARBA" id="ARBA00023167"/>
    </source>
</evidence>
<proteinExistence type="inferred from homology"/>
<dbReference type="InterPro" id="IPR005106">
    <property type="entry name" value="Asp/hSer_DH_NAD-bd"/>
</dbReference>
<evidence type="ECO:0000259" key="15">
    <source>
        <dbReference type="Pfam" id="PF03447"/>
    </source>
</evidence>
<dbReference type="GO" id="GO:0004412">
    <property type="term" value="F:homoserine dehydrogenase activity"/>
    <property type="evidence" value="ECO:0007669"/>
    <property type="project" value="UniProtKB-EC"/>
</dbReference>
<keyword evidence="7 12" id="KW-0791">Threonine biosynthesis</keyword>
<dbReference type="RefSeq" id="WP_003347929.1">
    <property type="nucleotide sequence ID" value="NZ_ADWW01000003.1"/>
</dbReference>
<dbReference type="EC" id="1.1.1.3" evidence="4 12"/>
<evidence type="ECO:0000256" key="3">
    <source>
        <dbReference type="ARBA" id="ARBA00006753"/>
    </source>
</evidence>
<evidence type="ECO:0000256" key="1">
    <source>
        <dbReference type="ARBA" id="ARBA00005056"/>
    </source>
</evidence>
<evidence type="ECO:0000259" key="14">
    <source>
        <dbReference type="Pfam" id="PF00742"/>
    </source>
</evidence>
<dbReference type="STRING" id="796606.BMMGA3_03055"/>
<keyword evidence="18" id="KW-1185">Reference proteome</keyword>
<organism evidence="16">
    <name type="scientific">Bacillus methanolicus (strain MGA3 / ATCC 53907)</name>
    <dbReference type="NCBI Taxonomy" id="796606"/>
    <lineage>
        <taxon>Bacteria</taxon>
        <taxon>Bacillati</taxon>
        <taxon>Bacillota</taxon>
        <taxon>Bacilli</taxon>
        <taxon>Bacillales</taxon>
        <taxon>Bacillaceae</taxon>
        <taxon>Bacillus</taxon>
    </lineage>
</organism>
<dbReference type="eggNOG" id="COG0460">
    <property type="taxonomic scope" value="Bacteria"/>
</dbReference>
<keyword evidence="12" id="KW-0521">NADP</keyword>